<comment type="catalytic activity">
    <reaction evidence="1">
        <text>Hydrolyzes the link between N-acetylmuramoyl residues and L-amino acid residues in certain cell-wall glycopeptides.</text>
        <dbReference type="EC" id="3.5.1.28"/>
    </reaction>
</comment>
<dbReference type="Pfam" id="PF01520">
    <property type="entry name" value="Amidase_3"/>
    <property type="match status" value="1"/>
</dbReference>
<evidence type="ECO:0000259" key="5">
    <source>
        <dbReference type="SMART" id="SM00646"/>
    </source>
</evidence>
<dbReference type="InterPro" id="IPR002508">
    <property type="entry name" value="MurNAc-LAA_cat"/>
</dbReference>
<keyword evidence="4" id="KW-1133">Transmembrane helix</keyword>
<keyword evidence="7" id="KW-1185">Reference proteome</keyword>
<dbReference type="EMBL" id="JACLHY010000020">
    <property type="protein sequence ID" value="MBC8769667.1"/>
    <property type="molecule type" value="Genomic_DNA"/>
</dbReference>
<feature type="domain" description="MurNAc-LAA" evidence="5">
    <location>
        <begin position="101"/>
        <end position="216"/>
    </location>
</feature>
<keyword evidence="4" id="KW-0812">Transmembrane</keyword>
<evidence type="ECO:0000313" key="7">
    <source>
        <dbReference type="Proteomes" id="UP000618952"/>
    </source>
</evidence>
<evidence type="ECO:0000256" key="2">
    <source>
        <dbReference type="ARBA" id="ARBA00011901"/>
    </source>
</evidence>
<name>A0ABR7QRW9_9FLAO</name>
<dbReference type="PANTHER" id="PTHR30404:SF0">
    <property type="entry name" value="N-ACETYLMURAMOYL-L-ALANINE AMIDASE AMIC"/>
    <property type="match status" value="1"/>
</dbReference>
<proteinExistence type="predicted"/>
<feature type="transmembrane region" description="Helical" evidence="4">
    <location>
        <begin position="12"/>
        <end position="29"/>
    </location>
</feature>
<protein>
    <recommendedName>
        <fullName evidence="2">N-acetylmuramoyl-L-alanine amidase</fullName>
        <ecNumber evidence="2">3.5.1.28</ecNumber>
    </recommendedName>
</protein>
<gene>
    <name evidence="6" type="ORF">H4O18_16835</name>
</gene>
<dbReference type="PANTHER" id="PTHR30404">
    <property type="entry name" value="N-ACETYLMURAMOYL-L-ALANINE AMIDASE"/>
    <property type="match status" value="1"/>
</dbReference>
<keyword evidence="3" id="KW-0378">Hydrolase</keyword>
<evidence type="ECO:0000256" key="3">
    <source>
        <dbReference type="ARBA" id="ARBA00022801"/>
    </source>
</evidence>
<accession>A0ABR7QRW9</accession>
<dbReference type="SUPFAM" id="SSF53187">
    <property type="entry name" value="Zn-dependent exopeptidases"/>
    <property type="match status" value="1"/>
</dbReference>
<evidence type="ECO:0000256" key="4">
    <source>
        <dbReference type="SAM" id="Phobius"/>
    </source>
</evidence>
<dbReference type="EC" id="3.5.1.28" evidence="2"/>
<dbReference type="SMART" id="SM00646">
    <property type="entry name" value="Ami_3"/>
    <property type="match status" value="1"/>
</dbReference>
<dbReference type="Gene3D" id="3.40.630.40">
    <property type="entry name" value="Zn-dependent exopeptidases"/>
    <property type="match status" value="1"/>
</dbReference>
<organism evidence="6 7">
    <name type="scientific">Arenibacter arenosicollis</name>
    <dbReference type="NCBI Taxonomy" id="2762274"/>
    <lineage>
        <taxon>Bacteria</taxon>
        <taxon>Pseudomonadati</taxon>
        <taxon>Bacteroidota</taxon>
        <taxon>Flavobacteriia</taxon>
        <taxon>Flavobacteriales</taxon>
        <taxon>Flavobacteriaceae</taxon>
        <taxon>Arenibacter</taxon>
    </lineage>
</organism>
<dbReference type="Proteomes" id="UP000618952">
    <property type="component" value="Unassembled WGS sequence"/>
</dbReference>
<reference evidence="6 7" key="1">
    <citation type="submission" date="2020-08" db="EMBL/GenBank/DDBJ databases">
        <title>Arenibacter gaetbuli sp. nov., isolated from a sand dune.</title>
        <authorList>
            <person name="Park S."/>
            <person name="Yoon J.-H."/>
        </authorList>
    </citation>
    <scope>NUCLEOTIDE SEQUENCE [LARGE SCALE GENOMIC DNA]</scope>
    <source>
        <strain evidence="6 7">BSSL-BM3</strain>
    </source>
</reference>
<dbReference type="CDD" id="cd02696">
    <property type="entry name" value="MurNAc-LAA"/>
    <property type="match status" value="1"/>
</dbReference>
<evidence type="ECO:0000256" key="1">
    <source>
        <dbReference type="ARBA" id="ARBA00001561"/>
    </source>
</evidence>
<sequence>MLINSEDSKRNCHRNVILWLVFLNMYLIFGQGGTTKKILVIDPGHGGKDSGAVGVNKVLEKEVVLNIAHEIQNLNHSILDNEFDIYMTRNTDTLISLRDRSRLAASIKCDLFVSLHCNAAKTNARGMEIYYPNKENPNIEVAQHLANSILEEIIQELGITERGVKLANFQVLRETIGFCPSILIETGFVTNLDEVEYYGQPKSIRAIAMAILLGIYNHFKEQ</sequence>
<comment type="caution">
    <text evidence="6">The sequence shown here is derived from an EMBL/GenBank/DDBJ whole genome shotgun (WGS) entry which is preliminary data.</text>
</comment>
<dbReference type="InterPro" id="IPR050695">
    <property type="entry name" value="N-acetylmuramoyl_amidase_3"/>
</dbReference>
<keyword evidence="4" id="KW-0472">Membrane</keyword>
<evidence type="ECO:0000313" key="6">
    <source>
        <dbReference type="EMBL" id="MBC8769667.1"/>
    </source>
</evidence>